<evidence type="ECO:0000313" key="3">
    <source>
        <dbReference type="EMBL" id="KAK4452644.1"/>
    </source>
</evidence>
<feature type="transmembrane region" description="Helical" evidence="2">
    <location>
        <begin position="201"/>
        <end position="219"/>
    </location>
</feature>
<comment type="caution">
    <text evidence="3">The sequence shown here is derived from an EMBL/GenBank/DDBJ whole genome shotgun (WGS) entry which is preliminary data.</text>
</comment>
<feature type="transmembrane region" description="Helical" evidence="2">
    <location>
        <begin position="231"/>
        <end position="251"/>
    </location>
</feature>
<reference evidence="3" key="2">
    <citation type="submission" date="2023-05" db="EMBL/GenBank/DDBJ databases">
        <authorList>
            <consortium name="Lawrence Berkeley National Laboratory"/>
            <person name="Steindorff A."/>
            <person name="Hensen N."/>
            <person name="Bonometti L."/>
            <person name="Westerberg I."/>
            <person name="Brannstrom I.O."/>
            <person name="Guillou S."/>
            <person name="Cros-Aarteil S."/>
            <person name="Calhoun S."/>
            <person name="Haridas S."/>
            <person name="Kuo A."/>
            <person name="Mondo S."/>
            <person name="Pangilinan J."/>
            <person name="Riley R."/>
            <person name="Labutti K."/>
            <person name="Andreopoulos B."/>
            <person name="Lipzen A."/>
            <person name="Chen C."/>
            <person name="Yanf M."/>
            <person name="Daum C."/>
            <person name="Ng V."/>
            <person name="Clum A."/>
            <person name="Ohm R."/>
            <person name="Martin F."/>
            <person name="Silar P."/>
            <person name="Natvig D."/>
            <person name="Lalanne C."/>
            <person name="Gautier V."/>
            <person name="Ament-Velasquez S.L."/>
            <person name="Kruys A."/>
            <person name="Hutchinson M.I."/>
            <person name="Powell A.J."/>
            <person name="Barry K."/>
            <person name="Miller A.N."/>
            <person name="Grigoriev I.V."/>
            <person name="Debuchy R."/>
            <person name="Gladieux P."/>
            <person name="Thoren M.H."/>
            <person name="Johannesson H."/>
        </authorList>
    </citation>
    <scope>NUCLEOTIDE SEQUENCE</scope>
    <source>
        <strain evidence="3">PSN243</strain>
    </source>
</reference>
<feature type="transmembrane region" description="Helical" evidence="2">
    <location>
        <begin position="141"/>
        <end position="165"/>
    </location>
</feature>
<proteinExistence type="predicted"/>
<organism evidence="3 4">
    <name type="scientific">Podospora aff. communis PSN243</name>
    <dbReference type="NCBI Taxonomy" id="3040156"/>
    <lineage>
        <taxon>Eukaryota</taxon>
        <taxon>Fungi</taxon>
        <taxon>Dikarya</taxon>
        <taxon>Ascomycota</taxon>
        <taxon>Pezizomycotina</taxon>
        <taxon>Sordariomycetes</taxon>
        <taxon>Sordariomycetidae</taxon>
        <taxon>Sordariales</taxon>
        <taxon>Podosporaceae</taxon>
        <taxon>Podospora</taxon>
    </lineage>
</organism>
<evidence type="ECO:0000256" key="2">
    <source>
        <dbReference type="SAM" id="Phobius"/>
    </source>
</evidence>
<gene>
    <name evidence="3" type="ORF">QBC34DRAFT_293220</name>
</gene>
<keyword evidence="2" id="KW-1133">Transmembrane helix</keyword>
<keyword evidence="4" id="KW-1185">Reference proteome</keyword>
<keyword evidence="2" id="KW-0812">Transmembrane</keyword>
<feature type="transmembrane region" description="Helical" evidence="2">
    <location>
        <begin position="271"/>
        <end position="291"/>
    </location>
</feature>
<protein>
    <submittedName>
        <fullName evidence="3">Uncharacterized protein</fullName>
    </submittedName>
</protein>
<feature type="compositionally biased region" description="Low complexity" evidence="1">
    <location>
        <begin position="356"/>
        <end position="388"/>
    </location>
</feature>
<dbReference type="Proteomes" id="UP001321760">
    <property type="component" value="Unassembled WGS sequence"/>
</dbReference>
<accession>A0AAV9GUP0</accession>
<feature type="transmembrane region" description="Helical" evidence="2">
    <location>
        <begin position="12"/>
        <end position="36"/>
    </location>
</feature>
<sequence length="407" mass="44337">MDIVDTSNGPRIAGAALFGIWVTPLFIIWCISLCTVRRKSDPARVGFAWLKAVFPFWILALTFITIGYGLGIWVSFANDSSFDYDEDLIMGVARGADSVWGVGWLFKYIADALLLVTLAELGNGFLLCLTGANKFTKPVRYAALACAALFIILDIAWFGLLMQYYNALYAWLNGSGPAREAAAALDRDGLTLARLSGALDILLWLGCLPTVVYAGFVMHKAKAAPFLRNSAVLFLVATILNFIRLTTEMALTATYGLSEVQRIAPLYVPYIVRPVLDCIPMFVLLILLFVLGMRKQKGLWSNQAPQQPAPGAPVMYAVPGGQPQPMIWQGQPQGQQQAYYPPPQQGYPQQQPPSGYPHNGYPQAGYPQQPVQGYPQQPVQGYPQQAPGAVPPGQEPKAPAVATAPVQ</sequence>
<evidence type="ECO:0000256" key="1">
    <source>
        <dbReference type="SAM" id="MobiDB-lite"/>
    </source>
</evidence>
<dbReference type="AlphaFoldDB" id="A0AAV9GUP0"/>
<evidence type="ECO:0000313" key="4">
    <source>
        <dbReference type="Proteomes" id="UP001321760"/>
    </source>
</evidence>
<feature type="compositionally biased region" description="Low complexity" evidence="1">
    <location>
        <begin position="326"/>
        <end position="339"/>
    </location>
</feature>
<feature type="region of interest" description="Disordered" evidence="1">
    <location>
        <begin position="326"/>
        <end position="407"/>
    </location>
</feature>
<feature type="transmembrane region" description="Helical" evidence="2">
    <location>
        <begin position="48"/>
        <end position="74"/>
    </location>
</feature>
<feature type="transmembrane region" description="Helical" evidence="2">
    <location>
        <begin position="108"/>
        <end position="129"/>
    </location>
</feature>
<reference evidence="3" key="1">
    <citation type="journal article" date="2023" name="Mol. Phylogenet. Evol.">
        <title>Genome-scale phylogeny and comparative genomics of the fungal order Sordariales.</title>
        <authorList>
            <person name="Hensen N."/>
            <person name="Bonometti L."/>
            <person name="Westerberg I."/>
            <person name="Brannstrom I.O."/>
            <person name="Guillou S."/>
            <person name="Cros-Aarteil S."/>
            <person name="Calhoun S."/>
            <person name="Haridas S."/>
            <person name="Kuo A."/>
            <person name="Mondo S."/>
            <person name="Pangilinan J."/>
            <person name="Riley R."/>
            <person name="LaButti K."/>
            <person name="Andreopoulos B."/>
            <person name="Lipzen A."/>
            <person name="Chen C."/>
            <person name="Yan M."/>
            <person name="Daum C."/>
            <person name="Ng V."/>
            <person name="Clum A."/>
            <person name="Steindorff A."/>
            <person name="Ohm R.A."/>
            <person name="Martin F."/>
            <person name="Silar P."/>
            <person name="Natvig D.O."/>
            <person name="Lalanne C."/>
            <person name="Gautier V."/>
            <person name="Ament-Velasquez S.L."/>
            <person name="Kruys A."/>
            <person name="Hutchinson M.I."/>
            <person name="Powell A.J."/>
            <person name="Barry K."/>
            <person name="Miller A.N."/>
            <person name="Grigoriev I.V."/>
            <person name="Debuchy R."/>
            <person name="Gladieux P."/>
            <person name="Hiltunen Thoren M."/>
            <person name="Johannesson H."/>
        </authorList>
    </citation>
    <scope>NUCLEOTIDE SEQUENCE</scope>
    <source>
        <strain evidence="3">PSN243</strain>
    </source>
</reference>
<dbReference type="EMBL" id="MU865923">
    <property type="protein sequence ID" value="KAK4452644.1"/>
    <property type="molecule type" value="Genomic_DNA"/>
</dbReference>
<feature type="compositionally biased region" description="Pro residues" evidence="1">
    <location>
        <begin position="340"/>
        <end position="355"/>
    </location>
</feature>
<keyword evidence="2" id="KW-0472">Membrane</keyword>
<name>A0AAV9GUP0_9PEZI</name>